<accession>A0A811RCZ1</accession>
<evidence type="ECO:0000313" key="1">
    <source>
        <dbReference type="EMBL" id="CAD6267709.1"/>
    </source>
</evidence>
<comment type="caution">
    <text evidence="1">The sequence shown here is derived from an EMBL/GenBank/DDBJ whole genome shotgun (WGS) entry which is preliminary data.</text>
</comment>
<evidence type="ECO:0000313" key="2">
    <source>
        <dbReference type="Proteomes" id="UP000604825"/>
    </source>
</evidence>
<dbReference type="Proteomes" id="UP000604825">
    <property type="component" value="Unassembled WGS sequence"/>
</dbReference>
<sequence>MERDAEGGAERALAGQRGPAMVLGHDCGGRDGHDGPALALGHDGYDDCDGRCGHGDLAPVLMYGDRGDHDDLAPVHGQHQYHHC</sequence>
<proteinExistence type="predicted"/>
<dbReference type="EMBL" id="CAJGYO010000014">
    <property type="protein sequence ID" value="CAD6267709.1"/>
    <property type="molecule type" value="Genomic_DNA"/>
</dbReference>
<dbReference type="AlphaFoldDB" id="A0A811RCZ1"/>
<keyword evidence="2" id="KW-1185">Reference proteome</keyword>
<reference evidence="1" key="1">
    <citation type="submission" date="2020-10" db="EMBL/GenBank/DDBJ databases">
        <authorList>
            <person name="Han B."/>
            <person name="Lu T."/>
            <person name="Zhao Q."/>
            <person name="Huang X."/>
            <person name="Zhao Y."/>
        </authorList>
    </citation>
    <scope>NUCLEOTIDE SEQUENCE</scope>
</reference>
<name>A0A811RCZ1_9POAL</name>
<protein>
    <submittedName>
        <fullName evidence="1">Uncharacterized protein</fullName>
    </submittedName>
</protein>
<organism evidence="1 2">
    <name type="scientific">Miscanthus lutarioriparius</name>
    <dbReference type="NCBI Taxonomy" id="422564"/>
    <lineage>
        <taxon>Eukaryota</taxon>
        <taxon>Viridiplantae</taxon>
        <taxon>Streptophyta</taxon>
        <taxon>Embryophyta</taxon>
        <taxon>Tracheophyta</taxon>
        <taxon>Spermatophyta</taxon>
        <taxon>Magnoliopsida</taxon>
        <taxon>Liliopsida</taxon>
        <taxon>Poales</taxon>
        <taxon>Poaceae</taxon>
        <taxon>PACMAD clade</taxon>
        <taxon>Panicoideae</taxon>
        <taxon>Andropogonodae</taxon>
        <taxon>Andropogoneae</taxon>
        <taxon>Saccharinae</taxon>
        <taxon>Miscanthus</taxon>
    </lineage>
</organism>
<gene>
    <name evidence="1" type="ORF">NCGR_LOCUS51014</name>
</gene>